<dbReference type="InterPro" id="IPR013159">
    <property type="entry name" value="DnaA_C"/>
</dbReference>
<dbReference type="SUPFAM" id="SSF48295">
    <property type="entry name" value="TrpR-like"/>
    <property type="match status" value="1"/>
</dbReference>
<dbReference type="Gene3D" id="1.10.1750.10">
    <property type="match status" value="1"/>
</dbReference>
<dbReference type="GO" id="GO:0006275">
    <property type="term" value="P:regulation of DNA replication"/>
    <property type="evidence" value="ECO:0007669"/>
    <property type="project" value="InterPro"/>
</dbReference>
<dbReference type="GO" id="GO:0043565">
    <property type="term" value="F:sequence-specific DNA binding"/>
    <property type="evidence" value="ECO:0007669"/>
    <property type="project" value="InterPro"/>
</dbReference>
<dbReference type="EMBL" id="LR797828">
    <property type="protein sequence ID" value="CAB4242093.1"/>
    <property type="molecule type" value="Genomic_DNA"/>
</dbReference>
<dbReference type="InterPro" id="IPR010921">
    <property type="entry name" value="Trp_repressor/repl_initiator"/>
</dbReference>
<feature type="domain" description="Chromosomal replication initiator DnaA C-terminal" evidence="1">
    <location>
        <begin position="68"/>
        <end position="135"/>
    </location>
</feature>
<gene>
    <name evidence="3" type="ORF">UFOVP165_34</name>
    <name evidence="2" type="ORF">UFOVP72_21</name>
</gene>
<proteinExistence type="predicted"/>
<dbReference type="GO" id="GO:0005524">
    <property type="term" value="F:ATP binding"/>
    <property type="evidence" value="ECO:0007669"/>
    <property type="project" value="InterPro"/>
</dbReference>
<protein>
    <submittedName>
        <fullName evidence="3">Chromosomal replication initiator, DnaA C-terminal</fullName>
    </submittedName>
</protein>
<dbReference type="GO" id="GO:0006270">
    <property type="term" value="P:DNA replication initiation"/>
    <property type="evidence" value="ECO:0007669"/>
    <property type="project" value="InterPro"/>
</dbReference>
<accession>A0A6J7WAH7</accession>
<dbReference type="SMART" id="SM00760">
    <property type="entry name" value="Bac_DnaA_C"/>
    <property type="match status" value="1"/>
</dbReference>
<name>A0A6J7WAH7_9CAUD</name>
<evidence type="ECO:0000259" key="1">
    <source>
        <dbReference type="SMART" id="SM00760"/>
    </source>
</evidence>
<reference evidence="3" key="1">
    <citation type="submission" date="2020-05" db="EMBL/GenBank/DDBJ databases">
        <authorList>
            <person name="Chiriac C."/>
            <person name="Salcher M."/>
            <person name="Ghai R."/>
            <person name="Kavagutti S V."/>
        </authorList>
    </citation>
    <scope>NUCLEOTIDE SEQUENCE</scope>
</reference>
<dbReference type="EMBL" id="LR798212">
    <property type="protein sequence ID" value="CAB5187344.1"/>
    <property type="molecule type" value="Genomic_DNA"/>
</dbReference>
<sequence length="141" mass="15736">MSDYFLALTDHYKAVRARLNGSPPAPAPLTIPTGWDVVEPEPEPEPTPLPPPRLLPPDPMAGAGCAPDTKAVILPVLGRHSMTWAQIVAYNNKRAYVRARSEVYVLLRTRGWSYLQIARLFGRDHTTIVNSVQRYEKGAYK</sequence>
<evidence type="ECO:0000313" key="2">
    <source>
        <dbReference type="EMBL" id="CAB4242093.1"/>
    </source>
</evidence>
<evidence type="ECO:0000313" key="3">
    <source>
        <dbReference type="EMBL" id="CAB5187344.1"/>
    </source>
</evidence>
<organism evidence="3">
    <name type="scientific">uncultured Caudovirales phage</name>
    <dbReference type="NCBI Taxonomy" id="2100421"/>
    <lineage>
        <taxon>Viruses</taxon>
        <taxon>Duplodnaviria</taxon>
        <taxon>Heunggongvirae</taxon>
        <taxon>Uroviricota</taxon>
        <taxon>Caudoviricetes</taxon>
        <taxon>Peduoviridae</taxon>
        <taxon>Maltschvirus</taxon>
        <taxon>Maltschvirus maltsch</taxon>
    </lineage>
</organism>